<comment type="caution">
    <text evidence="2">The sequence shown here is derived from an EMBL/GenBank/DDBJ whole genome shotgun (WGS) entry which is preliminary data.</text>
</comment>
<dbReference type="Gene3D" id="3.60.21.10">
    <property type="match status" value="1"/>
</dbReference>
<evidence type="ECO:0000259" key="1">
    <source>
        <dbReference type="Pfam" id="PF00149"/>
    </source>
</evidence>
<feature type="domain" description="Calcineurin-like phosphoesterase" evidence="1">
    <location>
        <begin position="1"/>
        <end position="93"/>
    </location>
</feature>
<gene>
    <name evidence="2" type="ORF">QR46_4009</name>
</gene>
<dbReference type="Pfam" id="PF00149">
    <property type="entry name" value="Metallophos"/>
    <property type="match status" value="1"/>
</dbReference>
<dbReference type="SUPFAM" id="SSF56300">
    <property type="entry name" value="Metallo-dependent phosphatases"/>
    <property type="match status" value="1"/>
</dbReference>
<accession>A0A132NPH5</accession>
<reference evidence="2 3" key="1">
    <citation type="journal article" date="2015" name="Mol. Biochem. Parasitol.">
        <title>Identification of polymorphic genes for use in assemblage B genotyping assays through comparative genomics of multiple assemblage B Giardia duodenalis isolates.</title>
        <authorList>
            <person name="Wielinga C."/>
            <person name="Thompson R.C."/>
            <person name="Monis P."/>
            <person name="Ryan U."/>
        </authorList>
    </citation>
    <scope>NUCLEOTIDE SEQUENCE [LARGE SCALE GENOMIC DNA]</scope>
    <source>
        <strain evidence="2 3">BAH15c1</strain>
    </source>
</reference>
<dbReference type="VEuPathDB" id="GiardiaDB:QR46_4009"/>
<dbReference type="AlphaFoldDB" id="A0A132NPH5"/>
<dbReference type="InterPro" id="IPR004843">
    <property type="entry name" value="Calcineurin-like_PHP"/>
</dbReference>
<proteinExistence type="predicted"/>
<organism evidence="2 3">
    <name type="scientific">Giardia duodenalis assemblage B</name>
    <dbReference type="NCBI Taxonomy" id="1394984"/>
    <lineage>
        <taxon>Eukaryota</taxon>
        <taxon>Metamonada</taxon>
        <taxon>Diplomonadida</taxon>
        <taxon>Hexamitidae</taxon>
        <taxon>Giardiinae</taxon>
        <taxon>Giardia</taxon>
    </lineage>
</organism>
<dbReference type="EMBL" id="JXTI01000141">
    <property type="protein sequence ID" value="KWX12015.1"/>
    <property type="molecule type" value="Genomic_DNA"/>
</dbReference>
<sequence length="504" mass="57469">MRFLFCGDIHGNEQQLSAIVRYTWKNKIDVFVFLGDFSPNRFMYECPPKADAFNRDTIFPLFKAINAKYKFVMPGNTDFATNSAIYEHEFTDPRFGFFEYIRHGVRYIDGKLGILFSSYTNISPHSLKDSECVDVERDKVISSEKSSHARLGTRQTTRVIVDYEECPRCGPNCICKVKEDIITTHRDIEQHAKVKYVVAESLAVKGVISKEPDPNELSDDPTVEPIMLSDALAYSKKYFEVVDVMDPRTQPEWYRVQQQTTICTKMKATLLSLCGLYDKVGYMQGLNLPLEQIPEANNVKFVTSDHIEKFDVVSWHNECCAELVGRSFADDDTFAWTDSKDASGAKVYMPSYLRRRMPPPVVLWATHGPTFNTTADRLRSGDHCGSKGYRNILNLLPYEYMPDIQISGHIHEATRDGTFSSSEAFPKECGEKMVEFTSIGNEGLVVPFCLNVAFILMDFDDNGKLLDYQRVVIPVQPYRDSEEAVRRFRASLSKVTNIKKGDRS</sequence>
<protein>
    <submittedName>
        <fullName evidence="2">Putative phosphoprotein phosphatase family protein</fullName>
    </submittedName>
</protein>
<evidence type="ECO:0000313" key="3">
    <source>
        <dbReference type="Proteomes" id="UP000070089"/>
    </source>
</evidence>
<name>A0A132NPH5_GIAIN</name>
<dbReference type="Proteomes" id="UP000070089">
    <property type="component" value="Unassembled WGS sequence"/>
</dbReference>
<dbReference type="OrthoDB" id="10248620at2759"/>
<dbReference type="GO" id="GO:0016787">
    <property type="term" value="F:hydrolase activity"/>
    <property type="evidence" value="ECO:0007669"/>
    <property type="project" value="InterPro"/>
</dbReference>
<evidence type="ECO:0000313" key="2">
    <source>
        <dbReference type="EMBL" id="KWX12015.1"/>
    </source>
</evidence>
<dbReference type="InterPro" id="IPR029052">
    <property type="entry name" value="Metallo-depent_PP-like"/>
</dbReference>